<proteinExistence type="predicted"/>
<keyword evidence="1" id="KW-0812">Transmembrane</keyword>
<evidence type="ECO:0000313" key="3">
    <source>
        <dbReference type="Proteomes" id="UP001363622"/>
    </source>
</evidence>
<protein>
    <recommendedName>
        <fullName evidence="4">Secreted protein</fullName>
    </recommendedName>
</protein>
<comment type="caution">
    <text evidence="2">The sequence shown here is derived from an EMBL/GenBank/DDBJ whole genome shotgun (WGS) entry which is preliminary data.</text>
</comment>
<feature type="transmembrane region" description="Helical" evidence="1">
    <location>
        <begin position="6"/>
        <end position="28"/>
    </location>
</feature>
<dbReference type="EMBL" id="JBBPHU010000002">
    <property type="protein sequence ID" value="KAK7522517.1"/>
    <property type="molecule type" value="Genomic_DNA"/>
</dbReference>
<reference evidence="2 3" key="1">
    <citation type="submission" date="2024-04" db="EMBL/GenBank/DDBJ databases">
        <title>Phyllosticta paracitricarpa is synonymous to the EU quarantine fungus P. citricarpa based on phylogenomic analyses.</title>
        <authorList>
            <consortium name="Lawrence Berkeley National Laboratory"/>
            <person name="Van Ingen-Buijs V.A."/>
            <person name="Van Westerhoven A.C."/>
            <person name="Haridas S."/>
            <person name="Skiadas P."/>
            <person name="Martin F."/>
            <person name="Groenewald J.Z."/>
            <person name="Crous P.W."/>
            <person name="Seidl M.F."/>
        </authorList>
    </citation>
    <scope>NUCLEOTIDE SEQUENCE [LARGE SCALE GENOMIC DNA]</scope>
    <source>
        <strain evidence="2 3">CBS 123371</strain>
    </source>
</reference>
<keyword evidence="1" id="KW-0472">Membrane</keyword>
<evidence type="ECO:0008006" key="4">
    <source>
        <dbReference type="Google" id="ProtNLM"/>
    </source>
</evidence>
<organism evidence="2 3">
    <name type="scientific">Phyllosticta citriasiana</name>
    <dbReference type="NCBI Taxonomy" id="595635"/>
    <lineage>
        <taxon>Eukaryota</taxon>
        <taxon>Fungi</taxon>
        <taxon>Dikarya</taxon>
        <taxon>Ascomycota</taxon>
        <taxon>Pezizomycotina</taxon>
        <taxon>Dothideomycetes</taxon>
        <taxon>Dothideomycetes incertae sedis</taxon>
        <taxon>Botryosphaeriales</taxon>
        <taxon>Phyllostictaceae</taxon>
        <taxon>Phyllosticta</taxon>
    </lineage>
</organism>
<gene>
    <name evidence="2" type="ORF">IWZ03DRAFT_120887</name>
</gene>
<sequence>MQDDALHVSAAAAAAVVIWHVIGILGLARSLALWSPVWVARPARGVLCRTRVAANSRAESTYPGTRIEGWMDERMNGRAMPEHQTLGLGYGRAGQQQGLGTLSKLVCRVE</sequence>
<name>A0ABR1L118_9PEZI</name>
<evidence type="ECO:0000256" key="1">
    <source>
        <dbReference type="SAM" id="Phobius"/>
    </source>
</evidence>
<dbReference type="Proteomes" id="UP001363622">
    <property type="component" value="Unassembled WGS sequence"/>
</dbReference>
<accession>A0ABR1L118</accession>
<keyword evidence="1" id="KW-1133">Transmembrane helix</keyword>
<evidence type="ECO:0000313" key="2">
    <source>
        <dbReference type="EMBL" id="KAK7522517.1"/>
    </source>
</evidence>
<keyword evidence="3" id="KW-1185">Reference proteome</keyword>